<keyword evidence="6 11" id="KW-0418">Kinase</keyword>
<dbReference type="InterPro" id="IPR011712">
    <property type="entry name" value="Sig_transdc_His_kin_sub3_dim/P"/>
</dbReference>
<organism evidence="11 12">
    <name type="scientific">Aquimarina algiphila</name>
    <dbReference type="NCBI Taxonomy" id="2047982"/>
    <lineage>
        <taxon>Bacteria</taxon>
        <taxon>Pseudomonadati</taxon>
        <taxon>Bacteroidota</taxon>
        <taxon>Flavobacteriia</taxon>
        <taxon>Flavobacteriales</taxon>
        <taxon>Flavobacteriaceae</taxon>
        <taxon>Aquimarina</taxon>
    </lineage>
</organism>
<evidence type="ECO:0000256" key="3">
    <source>
        <dbReference type="ARBA" id="ARBA00022553"/>
    </source>
</evidence>
<dbReference type="CDD" id="cd16917">
    <property type="entry name" value="HATPase_UhpB-NarQ-NarX-like"/>
    <property type="match status" value="1"/>
</dbReference>
<dbReference type="Gene3D" id="1.20.5.1930">
    <property type="match status" value="1"/>
</dbReference>
<keyword evidence="4" id="KW-0808">Transferase</keyword>
<dbReference type="EC" id="2.7.13.3" evidence="2"/>
<dbReference type="Pfam" id="PF02518">
    <property type="entry name" value="HATPase_c"/>
    <property type="match status" value="1"/>
</dbReference>
<dbReference type="SUPFAM" id="SSF55874">
    <property type="entry name" value="ATPase domain of HSP90 chaperone/DNA topoisomerase II/histidine kinase"/>
    <property type="match status" value="1"/>
</dbReference>
<evidence type="ECO:0000313" key="12">
    <source>
        <dbReference type="Proteomes" id="UP000318833"/>
    </source>
</evidence>
<evidence type="ECO:0000256" key="6">
    <source>
        <dbReference type="ARBA" id="ARBA00022777"/>
    </source>
</evidence>
<evidence type="ECO:0000256" key="2">
    <source>
        <dbReference type="ARBA" id="ARBA00012438"/>
    </source>
</evidence>
<feature type="domain" description="Histidine kinase" evidence="10">
    <location>
        <begin position="67"/>
        <end position="259"/>
    </location>
</feature>
<evidence type="ECO:0000256" key="1">
    <source>
        <dbReference type="ARBA" id="ARBA00000085"/>
    </source>
</evidence>
<evidence type="ECO:0000256" key="4">
    <source>
        <dbReference type="ARBA" id="ARBA00022679"/>
    </source>
</evidence>
<dbReference type="PANTHER" id="PTHR24421">
    <property type="entry name" value="NITRATE/NITRITE SENSOR PROTEIN NARX-RELATED"/>
    <property type="match status" value="1"/>
</dbReference>
<keyword evidence="9" id="KW-0812">Transmembrane</keyword>
<dbReference type="GO" id="GO:0000155">
    <property type="term" value="F:phosphorelay sensor kinase activity"/>
    <property type="evidence" value="ECO:0007669"/>
    <property type="project" value="InterPro"/>
</dbReference>
<dbReference type="Pfam" id="PF07730">
    <property type="entry name" value="HisKA_3"/>
    <property type="match status" value="1"/>
</dbReference>
<keyword evidence="8" id="KW-0902">Two-component regulatory system</keyword>
<evidence type="ECO:0000256" key="7">
    <source>
        <dbReference type="ARBA" id="ARBA00022840"/>
    </source>
</evidence>
<feature type="transmembrane region" description="Helical" evidence="9">
    <location>
        <begin position="6"/>
        <end position="28"/>
    </location>
</feature>
<dbReference type="SMART" id="SM00387">
    <property type="entry name" value="HATPase_c"/>
    <property type="match status" value="1"/>
</dbReference>
<proteinExistence type="predicted"/>
<keyword evidence="7" id="KW-0067">ATP-binding</keyword>
<dbReference type="InterPro" id="IPR036890">
    <property type="entry name" value="HATPase_C_sf"/>
</dbReference>
<name>A0A554VJA8_9FLAO</name>
<dbReference type="PANTHER" id="PTHR24421:SF10">
    <property type="entry name" value="NITRATE_NITRITE SENSOR PROTEIN NARQ"/>
    <property type="match status" value="1"/>
</dbReference>
<dbReference type="OrthoDB" id="9760839at2"/>
<dbReference type="AlphaFoldDB" id="A0A554VJA8"/>
<reference evidence="11 12" key="1">
    <citation type="submission" date="2019-07" db="EMBL/GenBank/DDBJ databases">
        <title>The draft genome sequence of Aquimarina algiphila M91.</title>
        <authorList>
            <person name="Meng X."/>
        </authorList>
    </citation>
    <scope>NUCLEOTIDE SEQUENCE [LARGE SCALE GENOMIC DNA]</scope>
    <source>
        <strain evidence="11 12">M91</strain>
    </source>
</reference>
<dbReference type="InterPro" id="IPR050482">
    <property type="entry name" value="Sensor_HK_TwoCompSys"/>
</dbReference>
<evidence type="ECO:0000256" key="9">
    <source>
        <dbReference type="SAM" id="Phobius"/>
    </source>
</evidence>
<dbReference type="GO" id="GO:0005524">
    <property type="term" value="F:ATP binding"/>
    <property type="evidence" value="ECO:0007669"/>
    <property type="project" value="UniProtKB-KW"/>
</dbReference>
<dbReference type="RefSeq" id="WP_143916851.1">
    <property type="nucleotide sequence ID" value="NZ_CANMXV010000020.1"/>
</dbReference>
<accession>A0A554VJA8</accession>
<dbReference type="Gene3D" id="3.30.565.10">
    <property type="entry name" value="Histidine kinase-like ATPase, C-terminal domain"/>
    <property type="match status" value="1"/>
</dbReference>
<comment type="catalytic activity">
    <reaction evidence="1">
        <text>ATP + protein L-histidine = ADP + protein N-phospho-L-histidine.</text>
        <dbReference type="EC" id="2.7.13.3"/>
    </reaction>
</comment>
<sequence>MWETPVIVTLILFNVIFIAFIGGIIIFIKQYRLKKRIHQQIIISKDEDHKQELLETQMEIQTHTMQYIGREIHDNVGQKLTLASLLAQQMLFNEDRYIKHDEIRKVNTIIDESLKELRLLSKSLTNDSIKINSLERLILSECKRVNDSGFCKMEFIVPKANYSLSYSKKSVVYRIFQEFIQNSLKHSKCSSIVVRLTNLTENFKLEIEDNGIGFNMERSDFKGIGIQNMRKRADLINGEIIFISVLNKGTKLTLIFPYI</sequence>
<keyword evidence="9" id="KW-1133">Transmembrane helix</keyword>
<evidence type="ECO:0000256" key="5">
    <source>
        <dbReference type="ARBA" id="ARBA00022741"/>
    </source>
</evidence>
<dbReference type="GO" id="GO:0016020">
    <property type="term" value="C:membrane"/>
    <property type="evidence" value="ECO:0007669"/>
    <property type="project" value="InterPro"/>
</dbReference>
<protein>
    <recommendedName>
        <fullName evidence="2">histidine kinase</fullName>
        <ecNumber evidence="2">2.7.13.3</ecNumber>
    </recommendedName>
</protein>
<comment type="caution">
    <text evidence="11">The sequence shown here is derived from an EMBL/GenBank/DDBJ whole genome shotgun (WGS) entry which is preliminary data.</text>
</comment>
<keyword evidence="9" id="KW-0472">Membrane</keyword>
<dbReference type="GO" id="GO:0046983">
    <property type="term" value="F:protein dimerization activity"/>
    <property type="evidence" value="ECO:0007669"/>
    <property type="project" value="InterPro"/>
</dbReference>
<keyword evidence="12" id="KW-1185">Reference proteome</keyword>
<dbReference type="PROSITE" id="PS50109">
    <property type="entry name" value="HIS_KIN"/>
    <property type="match status" value="1"/>
</dbReference>
<gene>
    <name evidence="11" type="ORF">FOF46_13905</name>
</gene>
<keyword evidence="3" id="KW-0597">Phosphoprotein</keyword>
<evidence type="ECO:0000256" key="8">
    <source>
        <dbReference type="ARBA" id="ARBA00023012"/>
    </source>
</evidence>
<evidence type="ECO:0000259" key="10">
    <source>
        <dbReference type="PROSITE" id="PS50109"/>
    </source>
</evidence>
<dbReference type="Proteomes" id="UP000318833">
    <property type="component" value="Unassembled WGS sequence"/>
</dbReference>
<dbReference type="InterPro" id="IPR003594">
    <property type="entry name" value="HATPase_dom"/>
</dbReference>
<evidence type="ECO:0000313" key="11">
    <source>
        <dbReference type="EMBL" id="TSE07991.1"/>
    </source>
</evidence>
<dbReference type="EMBL" id="VLNR01000027">
    <property type="protein sequence ID" value="TSE07991.1"/>
    <property type="molecule type" value="Genomic_DNA"/>
</dbReference>
<dbReference type="InterPro" id="IPR005467">
    <property type="entry name" value="His_kinase_dom"/>
</dbReference>
<keyword evidence="5" id="KW-0547">Nucleotide-binding</keyword>